<dbReference type="PANTHER" id="PTHR43046:SF2">
    <property type="entry name" value="8-OXO-DGTP DIPHOSPHATASE-RELATED"/>
    <property type="match status" value="1"/>
</dbReference>
<dbReference type="PROSITE" id="PS51462">
    <property type="entry name" value="NUDIX"/>
    <property type="match status" value="1"/>
</dbReference>
<dbReference type="EMBL" id="JAGIOL010000001">
    <property type="protein sequence ID" value="MBP2436081.1"/>
    <property type="molecule type" value="Genomic_DNA"/>
</dbReference>
<dbReference type="RefSeq" id="WP_241244980.1">
    <property type="nucleotide sequence ID" value="NZ_CP049253.1"/>
</dbReference>
<keyword evidence="5" id="KW-1185">Reference proteome</keyword>
<accession>A0ABS4ZHW7</accession>
<dbReference type="PROSITE" id="PS00893">
    <property type="entry name" value="NUDIX_BOX"/>
    <property type="match status" value="1"/>
</dbReference>
<keyword evidence="2" id="KW-0378">Hydrolase</keyword>
<comment type="caution">
    <text evidence="4">The sequence shown here is derived from an EMBL/GenBank/DDBJ whole genome shotgun (WGS) entry which is preliminary data.</text>
</comment>
<dbReference type="SUPFAM" id="SSF55811">
    <property type="entry name" value="Nudix"/>
    <property type="match status" value="1"/>
</dbReference>
<comment type="cofactor">
    <cofactor evidence="1">
        <name>Mg(2+)</name>
        <dbReference type="ChEBI" id="CHEBI:18420"/>
    </cofactor>
</comment>
<dbReference type="InterPro" id="IPR015797">
    <property type="entry name" value="NUDIX_hydrolase-like_dom_sf"/>
</dbReference>
<feature type="domain" description="Nudix hydrolase" evidence="3">
    <location>
        <begin position="28"/>
        <end position="155"/>
    </location>
</feature>
<dbReference type="InterPro" id="IPR000086">
    <property type="entry name" value="NUDIX_hydrolase_dom"/>
</dbReference>
<proteinExistence type="predicted"/>
<name>A0ABS4ZHW7_9MICO</name>
<evidence type="ECO:0000256" key="1">
    <source>
        <dbReference type="ARBA" id="ARBA00001946"/>
    </source>
</evidence>
<dbReference type="Proteomes" id="UP001519362">
    <property type="component" value="Unassembled WGS sequence"/>
</dbReference>
<evidence type="ECO:0000313" key="5">
    <source>
        <dbReference type="Proteomes" id="UP001519362"/>
    </source>
</evidence>
<gene>
    <name evidence="4" type="ORF">JOF34_000667</name>
</gene>
<organism evidence="4 5">
    <name type="scientific">Microbacterium amylolyticum</name>
    <dbReference type="NCBI Taxonomy" id="936337"/>
    <lineage>
        <taxon>Bacteria</taxon>
        <taxon>Bacillati</taxon>
        <taxon>Actinomycetota</taxon>
        <taxon>Actinomycetes</taxon>
        <taxon>Micrococcales</taxon>
        <taxon>Microbacteriaceae</taxon>
        <taxon>Microbacterium</taxon>
    </lineage>
</organism>
<evidence type="ECO:0000256" key="2">
    <source>
        <dbReference type="ARBA" id="ARBA00022801"/>
    </source>
</evidence>
<dbReference type="Gene3D" id="3.90.79.10">
    <property type="entry name" value="Nucleoside Triphosphate Pyrophosphohydrolase"/>
    <property type="match status" value="1"/>
</dbReference>
<sequence length="301" mass="31924">MTRHPLDSQPRDPGDAWVEAPNGARYWGRFGAAGLLAVDPVRGVLLQHRVGWSHFGGTWGLPGGAMHQGESAVCGALREAQEEAGVPNGVMVPRFTHVFDAGVWTYTTVAGDVVAPFAPEITDPESLALEWVPVDQVDDKPLHPGFGAAWPALRDALSVRPVLLIDAANVVGSVPNRWWKDRVAAADNLYARLEALAASGVASGELGLGLQQWFPAIVMVTEGKANGVCDAAGRVMLVRANGAGDDELVFRATDFAAAGLRVTAVTSDRALTGRLEQAGADVRGVSWLKRLLDQAPATRLM</sequence>
<dbReference type="PANTHER" id="PTHR43046">
    <property type="entry name" value="GDP-MANNOSE MANNOSYL HYDROLASE"/>
    <property type="match status" value="1"/>
</dbReference>
<dbReference type="InterPro" id="IPR020084">
    <property type="entry name" value="NUDIX_hydrolase_CS"/>
</dbReference>
<reference evidence="4 5" key="1">
    <citation type="submission" date="2021-03" db="EMBL/GenBank/DDBJ databases">
        <title>Sequencing the genomes of 1000 actinobacteria strains.</title>
        <authorList>
            <person name="Klenk H.-P."/>
        </authorList>
    </citation>
    <scope>NUCLEOTIDE SEQUENCE [LARGE SCALE GENOMIC DNA]</scope>
    <source>
        <strain evidence="4 5">DSM 24221</strain>
    </source>
</reference>
<dbReference type="Pfam" id="PF00293">
    <property type="entry name" value="NUDIX"/>
    <property type="match status" value="1"/>
</dbReference>
<evidence type="ECO:0000259" key="3">
    <source>
        <dbReference type="PROSITE" id="PS51462"/>
    </source>
</evidence>
<evidence type="ECO:0000313" key="4">
    <source>
        <dbReference type="EMBL" id="MBP2436081.1"/>
    </source>
</evidence>
<protein>
    <submittedName>
        <fullName evidence="4">8-oxo-dGTP pyrophosphatase MutT (NUDIX family)</fullName>
    </submittedName>
</protein>